<comment type="caution">
    <text evidence="4">The sequence shown here is derived from an EMBL/GenBank/DDBJ whole genome shotgun (WGS) entry which is preliminary data.</text>
</comment>
<dbReference type="InterPro" id="IPR050832">
    <property type="entry name" value="Bact_Acetyltransf"/>
</dbReference>
<protein>
    <submittedName>
        <fullName evidence="4">GNAT family N-acetyltransferase</fullName>
    </submittedName>
</protein>
<dbReference type="Pfam" id="PF00583">
    <property type="entry name" value="Acetyltransf_1"/>
    <property type="match status" value="1"/>
</dbReference>
<dbReference type="Gene3D" id="3.40.630.30">
    <property type="match status" value="1"/>
</dbReference>
<keyword evidence="5" id="KW-1185">Reference proteome</keyword>
<proteinExistence type="predicted"/>
<keyword evidence="1" id="KW-0808">Transferase</keyword>
<evidence type="ECO:0000313" key="4">
    <source>
        <dbReference type="EMBL" id="NHN55142.1"/>
    </source>
</evidence>
<evidence type="ECO:0000256" key="2">
    <source>
        <dbReference type="ARBA" id="ARBA00023315"/>
    </source>
</evidence>
<gene>
    <name evidence="4" type="ORF">G9U51_04980</name>
</gene>
<dbReference type="PROSITE" id="PS51186">
    <property type="entry name" value="GNAT"/>
    <property type="match status" value="1"/>
</dbReference>
<dbReference type="Proteomes" id="UP000744769">
    <property type="component" value="Unassembled WGS sequence"/>
</dbReference>
<evidence type="ECO:0000259" key="3">
    <source>
        <dbReference type="PROSITE" id="PS51186"/>
    </source>
</evidence>
<dbReference type="SUPFAM" id="SSF55729">
    <property type="entry name" value="Acyl-CoA N-acyltransferases (Nat)"/>
    <property type="match status" value="1"/>
</dbReference>
<dbReference type="EMBL" id="JAAOIV010000003">
    <property type="protein sequence ID" value="NHN55142.1"/>
    <property type="molecule type" value="Genomic_DNA"/>
</dbReference>
<organism evidence="4 5">
    <name type="scientific">Metallococcus carri</name>
    <dbReference type="NCBI Taxonomy" id="1656884"/>
    <lineage>
        <taxon>Bacteria</taxon>
        <taxon>Bacillati</taxon>
        <taxon>Actinomycetota</taxon>
        <taxon>Actinomycetes</taxon>
        <taxon>Micrococcales</taxon>
        <taxon>Dermacoccaceae</taxon>
        <taxon>Metallococcus</taxon>
    </lineage>
</organism>
<evidence type="ECO:0000313" key="5">
    <source>
        <dbReference type="Proteomes" id="UP000744769"/>
    </source>
</evidence>
<sequence length="158" mass="17156">MVRRARPTDVAALVDLRAAMFEAMGTDASGEEWRRQAATWFEDRIDDADYCFAVVEVDGRVVSCAVGAVRDAAPSPSAPHGRDVLISNVCTADSRGRGHGEAAFEAVMSWAGRLGISRAELMATASGRTIYERAGFREVTFPAMRAALAHRSAERRRP</sequence>
<accession>A0A967E8E9</accession>
<feature type="domain" description="N-acetyltransferase" evidence="3">
    <location>
        <begin position="1"/>
        <end position="158"/>
    </location>
</feature>
<evidence type="ECO:0000256" key="1">
    <source>
        <dbReference type="ARBA" id="ARBA00022679"/>
    </source>
</evidence>
<name>A0A967E8E9_9MICO</name>
<dbReference type="InterPro" id="IPR016181">
    <property type="entry name" value="Acyl_CoA_acyltransferase"/>
</dbReference>
<dbReference type="InterPro" id="IPR000182">
    <property type="entry name" value="GNAT_dom"/>
</dbReference>
<reference evidence="4" key="1">
    <citation type="submission" date="2020-03" db="EMBL/GenBank/DDBJ databases">
        <title>Draft sequencing of Calidifontibacter sp. DB0510.</title>
        <authorList>
            <person name="Kim D.-U."/>
        </authorList>
    </citation>
    <scope>NUCLEOTIDE SEQUENCE</scope>
    <source>
        <strain evidence="4">DB0510</strain>
    </source>
</reference>
<dbReference type="CDD" id="cd04301">
    <property type="entry name" value="NAT_SF"/>
    <property type="match status" value="1"/>
</dbReference>
<keyword evidence="2" id="KW-0012">Acyltransferase</keyword>
<dbReference type="PANTHER" id="PTHR43877">
    <property type="entry name" value="AMINOALKYLPHOSPHONATE N-ACETYLTRANSFERASE-RELATED-RELATED"/>
    <property type="match status" value="1"/>
</dbReference>
<dbReference type="AlphaFoldDB" id="A0A967E8E9"/>
<dbReference type="GO" id="GO:0016747">
    <property type="term" value="F:acyltransferase activity, transferring groups other than amino-acyl groups"/>
    <property type="evidence" value="ECO:0007669"/>
    <property type="project" value="InterPro"/>
</dbReference>